<feature type="compositionally biased region" description="Low complexity" evidence="1">
    <location>
        <begin position="1533"/>
        <end position="1545"/>
    </location>
</feature>
<feature type="compositionally biased region" description="Low complexity" evidence="1">
    <location>
        <begin position="1288"/>
        <end position="1300"/>
    </location>
</feature>
<feature type="domain" description="Myb-like" evidence="2">
    <location>
        <begin position="1373"/>
        <end position="1415"/>
    </location>
</feature>
<feature type="compositionally biased region" description="Basic and acidic residues" evidence="1">
    <location>
        <begin position="377"/>
        <end position="389"/>
    </location>
</feature>
<feature type="compositionally biased region" description="Polar residues" evidence="1">
    <location>
        <begin position="367"/>
        <end position="376"/>
    </location>
</feature>
<reference evidence="3" key="1">
    <citation type="journal article" date="2020" name="Stud. Mycol.">
        <title>101 Dothideomycetes genomes: a test case for predicting lifestyles and emergence of pathogens.</title>
        <authorList>
            <person name="Haridas S."/>
            <person name="Albert R."/>
            <person name="Binder M."/>
            <person name="Bloem J."/>
            <person name="Labutti K."/>
            <person name="Salamov A."/>
            <person name="Andreopoulos B."/>
            <person name="Baker S."/>
            <person name="Barry K."/>
            <person name="Bills G."/>
            <person name="Bluhm B."/>
            <person name="Cannon C."/>
            <person name="Castanera R."/>
            <person name="Culley D."/>
            <person name="Daum C."/>
            <person name="Ezra D."/>
            <person name="Gonzalez J."/>
            <person name="Henrissat B."/>
            <person name="Kuo A."/>
            <person name="Liang C."/>
            <person name="Lipzen A."/>
            <person name="Lutzoni F."/>
            <person name="Magnuson J."/>
            <person name="Mondo S."/>
            <person name="Nolan M."/>
            <person name="Ohm R."/>
            <person name="Pangilinan J."/>
            <person name="Park H.-J."/>
            <person name="Ramirez L."/>
            <person name="Alfaro M."/>
            <person name="Sun H."/>
            <person name="Tritt A."/>
            <person name="Yoshinaga Y."/>
            <person name="Zwiers L.-H."/>
            <person name="Turgeon B."/>
            <person name="Goodwin S."/>
            <person name="Spatafora J."/>
            <person name="Crous P."/>
            <person name="Grigoriev I."/>
        </authorList>
    </citation>
    <scope>NUCLEOTIDE SEQUENCE</scope>
    <source>
        <strain evidence="3">CBS 175.79</strain>
    </source>
</reference>
<feature type="region of interest" description="Disordered" evidence="1">
    <location>
        <begin position="2115"/>
        <end position="2289"/>
    </location>
</feature>
<evidence type="ECO:0000313" key="3">
    <source>
        <dbReference type="EMBL" id="KAF2012600.1"/>
    </source>
</evidence>
<dbReference type="SMART" id="SM00717">
    <property type="entry name" value="SANT"/>
    <property type="match status" value="2"/>
</dbReference>
<feature type="region of interest" description="Disordered" evidence="1">
    <location>
        <begin position="996"/>
        <end position="1040"/>
    </location>
</feature>
<feature type="compositionally biased region" description="Basic and acidic residues" evidence="1">
    <location>
        <begin position="1301"/>
        <end position="1312"/>
    </location>
</feature>
<dbReference type="Proteomes" id="UP000799778">
    <property type="component" value="Unassembled WGS sequence"/>
</dbReference>
<gene>
    <name evidence="3" type="ORF">BU24DRAFT_411947</name>
</gene>
<dbReference type="OrthoDB" id="10258692at2759"/>
<evidence type="ECO:0000313" key="4">
    <source>
        <dbReference type="Proteomes" id="UP000799778"/>
    </source>
</evidence>
<dbReference type="RefSeq" id="XP_033380939.1">
    <property type="nucleotide sequence ID" value="XM_033526076.1"/>
</dbReference>
<feature type="region of interest" description="Disordered" evidence="1">
    <location>
        <begin position="645"/>
        <end position="664"/>
    </location>
</feature>
<feature type="compositionally biased region" description="Basic and acidic residues" evidence="1">
    <location>
        <begin position="11"/>
        <end position="24"/>
    </location>
</feature>
<dbReference type="PROSITE" id="PS50090">
    <property type="entry name" value="MYB_LIKE"/>
    <property type="match status" value="1"/>
</dbReference>
<feature type="compositionally biased region" description="Basic and acidic residues" evidence="1">
    <location>
        <begin position="110"/>
        <end position="145"/>
    </location>
</feature>
<feature type="compositionally biased region" description="Pro residues" evidence="1">
    <location>
        <begin position="471"/>
        <end position="485"/>
    </location>
</feature>
<dbReference type="EMBL" id="ML978072">
    <property type="protein sequence ID" value="KAF2012600.1"/>
    <property type="molecule type" value="Genomic_DNA"/>
</dbReference>
<feature type="region of interest" description="Disordered" evidence="1">
    <location>
        <begin position="1528"/>
        <end position="2103"/>
    </location>
</feature>
<dbReference type="GO" id="GO:0006357">
    <property type="term" value="P:regulation of transcription by RNA polymerase II"/>
    <property type="evidence" value="ECO:0007669"/>
    <property type="project" value="TreeGrafter"/>
</dbReference>
<feature type="compositionally biased region" description="Basic and acidic residues" evidence="1">
    <location>
        <begin position="2075"/>
        <end position="2103"/>
    </location>
</feature>
<feature type="compositionally biased region" description="Basic and acidic residues" evidence="1">
    <location>
        <begin position="1616"/>
        <end position="1644"/>
    </location>
</feature>
<feature type="compositionally biased region" description="Low complexity" evidence="1">
    <location>
        <begin position="571"/>
        <end position="581"/>
    </location>
</feature>
<feature type="compositionally biased region" description="Low complexity" evidence="1">
    <location>
        <begin position="337"/>
        <end position="347"/>
    </location>
</feature>
<feature type="compositionally biased region" description="Basic and acidic residues" evidence="1">
    <location>
        <begin position="207"/>
        <end position="306"/>
    </location>
</feature>
<feature type="compositionally biased region" description="Polar residues" evidence="1">
    <location>
        <begin position="1978"/>
        <end position="1998"/>
    </location>
</feature>
<feature type="compositionally biased region" description="Basic and acidic residues" evidence="1">
    <location>
        <begin position="499"/>
        <end position="508"/>
    </location>
</feature>
<keyword evidence="4" id="KW-1185">Reference proteome</keyword>
<evidence type="ECO:0000256" key="1">
    <source>
        <dbReference type="SAM" id="MobiDB-lite"/>
    </source>
</evidence>
<dbReference type="InterPro" id="IPR001005">
    <property type="entry name" value="SANT/Myb"/>
</dbReference>
<feature type="compositionally biased region" description="Basic and acidic residues" evidence="1">
    <location>
        <begin position="685"/>
        <end position="697"/>
    </location>
</feature>
<feature type="compositionally biased region" description="Acidic residues" evidence="1">
    <location>
        <begin position="792"/>
        <end position="806"/>
    </location>
</feature>
<feature type="compositionally biased region" description="Polar residues" evidence="1">
    <location>
        <begin position="618"/>
        <end position="628"/>
    </location>
</feature>
<feature type="compositionally biased region" description="Pro residues" evidence="1">
    <location>
        <begin position="2254"/>
        <end position="2272"/>
    </location>
</feature>
<feature type="compositionally biased region" description="Basic and acidic residues" evidence="1">
    <location>
        <begin position="2187"/>
        <end position="2251"/>
    </location>
</feature>
<dbReference type="GO" id="GO:0034967">
    <property type="term" value="C:Set3 complex"/>
    <property type="evidence" value="ECO:0007669"/>
    <property type="project" value="TreeGrafter"/>
</dbReference>
<name>A0A6A5XII8_9PLEO</name>
<feature type="compositionally biased region" description="Pro residues" evidence="1">
    <location>
        <begin position="1765"/>
        <end position="1792"/>
    </location>
</feature>
<feature type="compositionally biased region" description="Polar residues" evidence="1">
    <location>
        <begin position="26"/>
        <end position="45"/>
    </location>
</feature>
<feature type="region of interest" description="Disordered" evidence="1">
    <location>
        <begin position="1"/>
        <end position="638"/>
    </location>
</feature>
<feature type="compositionally biased region" description="Pro residues" evidence="1">
    <location>
        <begin position="1648"/>
        <end position="1659"/>
    </location>
</feature>
<feature type="region of interest" description="Disordered" evidence="1">
    <location>
        <begin position="673"/>
        <end position="810"/>
    </location>
</feature>
<feature type="compositionally biased region" description="Basic residues" evidence="1">
    <location>
        <begin position="1178"/>
        <end position="1190"/>
    </location>
</feature>
<organism evidence="3 4">
    <name type="scientific">Aaosphaeria arxii CBS 175.79</name>
    <dbReference type="NCBI Taxonomy" id="1450172"/>
    <lineage>
        <taxon>Eukaryota</taxon>
        <taxon>Fungi</taxon>
        <taxon>Dikarya</taxon>
        <taxon>Ascomycota</taxon>
        <taxon>Pezizomycotina</taxon>
        <taxon>Dothideomycetes</taxon>
        <taxon>Pleosporomycetidae</taxon>
        <taxon>Pleosporales</taxon>
        <taxon>Pleosporales incertae sedis</taxon>
        <taxon>Aaosphaeria</taxon>
    </lineage>
</organism>
<feature type="compositionally biased region" description="Polar residues" evidence="1">
    <location>
        <begin position="2126"/>
        <end position="2137"/>
    </location>
</feature>
<feature type="region of interest" description="Disordered" evidence="1">
    <location>
        <begin position="1346"/>
        <end position="1371"/>
    </location>
</feature>
<feature type="compositionally biased region" description="Low complexity" evidence="1">
    <location>
        <begin position="432"/>
        <end position="470"/>
    </location>
</feature>
<feature type="compositionally biased region" description="Basic and acidic residues" evidence="1">
    <location>
        <begin position="1252"/>
        <end position="1273"/>
    </location>
</feature>
<evidence type="ECO:0000259" key="2">
    <source>
        <dbReference type="PROSITE" id="PS50090"/>
    </source>
</evidence>
<dbReference type="Gene3D" id="1.10.10.60">
    <property type="entry name" value="Homeodomain-like"/>
    <property type="match status" value="2"/>
</dbReference>
<feature type="compositionally biased region" description="Basic and acidic residues" evidence="1">
    <location>
        <begin position="909"/>
        <end position="920"/>
    </location>
</feature>
<feature type="region of interest" description="Disordered" evidence="1">
    <location>
        <begin position="1462"/>
        <end position="1489"/>
    </location>
</feature>
<dbReference type="InterPro" id="IPR051571">
    <property type="entry name" value="N-CoR_corepressor"/>
</dbReference>
<sequence length="2289" mass="252079">MSSSRYPDNNRYPRDRSPYRDRRPSTYGSSYPPRQNEPINRSNTDPAAFPPRDVPRGPKSLVDAPRGPNPGPPSGVPSGPRDGRPRAFPGRGDGTPSLRDAPPLSTTTHGSRDHNTRDHWRADRDRDRDRDRERDRDRDFRDRRPSPPPLRRSPIRDSRDFPPRDLDIGRARRNSRDGPPSAGSTYSDPPLGSASSYRGSGIGRGRGGRDFGGDFRGRTRPYHPDDRDRHHDPRDPRDRLPERTYRPRSRSRDGLRRDRDTRDVRDIRDVRDARDPRDARDDRDFDRRDRDDRRFERRDDEPRRYDSYIGSASTVKPPTRAADSHRGSTTIDPRNVPSTPTGPSTPHSAHHPAPGDRLGPPADSFSRRSSVATEPSSAKDARRESDRNELLASRVEASRERYAPRASSPPAAVPAFGFSNVWRNPMLDSKSNTTAPKPPVTTTAPAAPTVTANATTSASVPASTSASAPAPVTPAPTAPPAPKPTIPSGLSTVPPTGPKADRVPERSNSDTQTSETKSAAPEPPRTDTTVPRQPSVAPPAAPAPATENTDSKPPGPPSNHANSPPLGPGGRNRPTPTGPQGAMRSNTSPLFPRPQQLPYTAPDAPASTIPSGPRAGLFNTSPKSTPINIPTGPKADRANPMAARAPLYAGPNQPPFSGPRMPLGVPAKSMQWLNPKLTRGPTVPSKREFPNDDRDRTFGAAPKAPKLEGNATASEFNRPDQPKTVPSPVKLPAEAEEVKESVPPTQTNQTTPTKPTSIEARRQSDVSMADVSPRTERPPLSAGSTAPKVLEDSDDDFDLDEEDFAESEAKYNREKALLVSRRIDLSASHLRATSPLQEIVLLSSLTLDHLPRQNSKPVEEEAVSPPPVQPPPEPVVNELLTPKAEESEDVVMEDKDEKPLAPATRALRLRREPSTEREPTPDLSSLPYLGSGPPTPLSDPDQERPSVPEPVLAAMRNNLQKEIVPELTPEGVLRQYAIAYRDWRHYIQELDDEREIEDPERQLSAEPGHKLGTPDVQIAPTVALLDAPPPTTSRRGASSRFASEFDFEQAIKESLKTAEEERMGKKDKEVGKSLADPEREAPIPTVLTAYEAQRRRFIDTNFQREPGQGVFVYHYEPPEDDFTEEEHKIMVQHYRDQYAKKWGRLAEILHKEAGTSRTYKDTINHYYATKWGREYKGKIRRGRGGPRKRGGAAARGRAANANAERSDATGEDGSAPLQLTDSGRPRRSAAPTFGMEADYDPASGSGNGRSRRQADSEGGQEKVSRRGRGEKGKAGRKPKNPQPPPAPAATAATLPTASPAKPERKERPLGLKMEEELNKRPLDDMGIPPPNLVIDQVSIPIEAPVQQPISGTPGPIDRARSTTVSRPGPSSYWSVTEQNDFQRYVAHFGTDWSAIANHMGTKTQTMVKNQYLRLVESGNNPELAPAAAAADNKRERGEDLGPPPTPTPAVKRRYESVIPTPRVLAPIPDPTSVVEAPKSPPAPKMSPPHTQTLVSRAFPAIAQAPAQPKPATQPAAIASMPESTLNALPSRVQQHSPPSQAPRAQAPKHQHSLSQHKPLSHGPQAGYFADDPPSRVDNRAAQQASTLIQPRTAQQPIQPQARPVEQPKAPKLRGPMHQEREMQPRLEPVQDRDNQARFQPDHTQRLPQEPPYSRFPPNAPSIRSGHAGSPEARPLHVQPPVHPTPAQSRTQPPPEIPTQPATSAASAVPHAIVSRASARTPPVKEEIRHYPMPTQPPQVPPPLLPQAQPQLYPHPTQAQQIQPTQPRPLPPNPTLAPAQAPAPPVAAKPAPPRKSNLFSVLNDPEPEEPRPRRPVDGPSHTPTPQQQNPIAPPPPPPASVTQAQPLRRELYNEPNPMQYPRQPYASQPPAPSQTPGPGRQIVDLTSEQAANRSLPRGEWSQRPAMFSGQGQPQPPANVNSPHMQPAYLTSHRSIFSSHNGPRHNPSPPPPVSGYSHSPHMHSRTPSLSGPPPPPSRHGLNSTPVQHAQSTQNASQILQPNPYAQVDPRGSGPPSSVPAGMRPSPLHTAEGAPPRDVQNLNEQHHGHNVNLPYSNPQTPNEHHVPAHLRGPNMDLYRQRDARDSRDPREMHQDFGSSNHERDVGKELAQRVGVILREQRDTLHSRTGLPQTAQDTRYQPTPPQERGYPTQRSHTPLSRAGDHVRHGSLQHPPHNMHPDNNPPAFGQRPPEDQQHRYHDPYAPQDRERMMREEQAHQARMRDNELFNREREMRDREMRDARYREDIMRRDGHSRMPPGPPPPGPDQRQGPPPSGPMDWTNAVPRHQEPWRR</sequence>
<dbReference type="InterPro" id="IPR009057">
    <property type="entry name" value="Homeodomain-like_sf"/>
</dbReference>
<proteinExistence type="predicted"/>
<feature type="compositionally biased region" description="Basic and acidic residues" evidence="1">
    <location>
        <begin position="154"/>
        <end position="176"/>
    </location>
</feature>
<feature type="region of interest" description="Disordered" evidence="1">
    <location>
        <begin position="1178"/>
        <end position="1312"/>
    </location>
</feature>
<feature type="compositionally biased region" description="Low complexity" evidence="1">
    <location>
        <begin position="1191"/>
        <end position="1203"/>
    </location>
</feature>
<dbReference type="CDD" id="cd00167">
    <property type="entry name" value="SANT"/>
    <property type="match status" value="1"/>
</dbReference>
<protein>
    <recommendedName>
        <fullName evidence="2">Myb-like domain-containing protein</fullName>
    </recommendedName>
</protein>
<dbReference type="PANTHER" id="PTHR13992">
    <property type="entry name" value="NUCLEAR RECEPTOR CO-REPRESSOR RELATED NCOR"/>
    <property type="match status" value="1"/>
</dbReference>
<feature type="compositionally biased region" description="Low complexity" evidence="1">
    <location>
        <begin position="743"/>
        <end position="756"/>
    </location>
</feature>
<feature type="compositionally biased region" description="Pro residues" evidence="1">
    <location>
        <begin position="1733"/>
        <end position="1744"/>
    </location>
</feature>
<feature type="region of interest" description="Disordered" evidence="1">
    <location>
        <begin position="1422"/>
        <end position="1450"/>
    </location>
</feature>
<dbReference type="GeneID" id="54283473"/>
<dbReference type="Pfam" id="PF00249">
    <property type="entry name" value="Myb_DNA-binding"/>
    <property type="match status" value="1"/>
</dbReference>
<feature type="compositionally biased region" description="Low complexity" evidence="1">
    <location>
        <begin position="1745"/>
        <end position="1764"/>
    </location>
</feature>
<feature type="compositionally biased region" description="Polar residues" evidence="1">
    <location>
        <begin position="1908"/>
        <end position="1922"/>
    </location>
</feature>
<feature type="compositionally biased region" description="Pro residues" evidence="1">
    <location>
        <begin position="864"/>
        <end position="874"/>
    </location>
</feature>
<feature type="compositionally biased region" description="Low complexity" evidence="1">
    <location>
        <begin position="404"/>
        <end position="415"/>
    </location>
</feature>
<dbReference type="SUPFAM" id="SSF46689">
    <property type="entry name" value="Homeodomain-like"/>
    <property type="match status" value="1"/>
</dbReference>
<dbReference type="PANTHER" id="PTHR13992:SF39">
    <property type="entry name" value="SMRTER, ISOFORM G"/>
    <property type="match status" value="1"/>
</dbReference>
<accession>A0A6A5XII8</accession>
<feature type="compositionally biased region" description="Polar residues" evidence="1">
    <location>
        <begin position="1580"/>
        <end position="1598"/>
    </location>
</feature>
<feature type="region of interest" description="Disordered" evidence="1">
    <location>
        <begin position="852"/>
        <end position="948"/>
    </location>
</feature>
<feature type="compositionally biased region" description="Basic and acidic residues" evidence="1">
    <location>
        <begin position="999"/>
        <end position="1009"/>
    </location>
</feature>